<proteinExistence type="inferred from homology"/>
<dbReference type="InterPro" id="IPR019775">
    <property type="entry name" value="WD40_repeat_CS"/>
</dbReference>
<comment type="similarity">
    <text evidence="5">Belongs to the WD repeat cdt2 family.</text>
</comment>
<dbReference type="SUPFAM" id="SSF50978">
    <property type="entry name" value="WD40 repeat-like"/>
    <property type="match status" value="1"/>
</dbReference>
<keyword evidence="8" id="KW-1185">Reference proteome</keyword>
<organism evidence="7 8">
    <name type="scientific">Trifolium subterraneum</name>
    <name type="common">Subterranean clover</name>
    <dbReference type="NCBI Taxonomy" id="3900"/>
    <lineage>
        <taxon>Eukaryota</taxon>
        <taxon>Viridiplantae</taxon>
        <taxon>Streptophyta</taxon>
        <taxon>Embryophyta</taxon>
        <taxon>Tracheophyta</taxon>
        <taxon>Spermatophyta</taxon>
        <taxon>Magnoliopsida</taxon>
        <taxon>eudicotyledons</taxon>
        <taxon>Gunneridae</taxon>
        <taxon>Pentapetalae</taxon>
        <taxon>rosids</taxon>
        <taxon>fabids</taxon>
        <taxon>Fabales</taxon>
        <taxon>Fabaceae</taxon>
        <taxon>Papilionoideae</taxon>
        <taxon>50 kb inversion clade</taxon>
        <taxon>NPAAA clade</taxon>
        <taxon>Hologalegina</taxon>
        <taxon>IRL clade</taxon>
        <taxon>Trifolieae</taxon>
        <taxon>Trifolium</taxon>
    </lineage>
</organism>
<reference evidence="8" key="1">
    <citation type="journal article" date="2017" name="Front. Plant Sci.">
        <title>Climate Clever Clovers: New Paradigm to Reduce the Environmental Footprint of Ruminants by Breeding Low Methanogenic Forages Utilizing Haplotype Variation.</title>
        <authorList>
            <person name="Kaur P."/>
            <person name="Appels R."/>
            <person name="Bayer P.E."/>
            <person name="Keeble-Gagnere G."/>
            <person name="Wang J."/>
            <person name="Hirakawa H."/>
            <person name="Shirasawa K."/>
            <person name="Vercoe P."/>
            <person name="Stefanova K."/>
            <person name="Durmic Z."/>
            <person name="Nichols P."/>
            <person name="Revell C."/>
            <person name="Isobe S.N."/>
            <person name="Edwards D."/>
            <person name="Erskine W."/>
        </authorList>
    </citation>
    <scope>NUCLEOTIDE SEQUENCE [LARGE SCALE GENOMIC DNA]</scope>
    <source>
        <strain evidence="8">cv. Daliak</strain>
    </source>
</reference>
<dbReference type="PANTHER" id="PTHR22852">
    <property type="entry name" value="LETHAL 2 DENTICLELESS PROTEIN RETINOIC ACID-REGULATED NUCLEAR MATRIX-ASSOCIATED PROTEIN"/>
    <property type="match status" value="1"/>
</dbReference>
<keyword evidence="4" id="KW-0833">Ubl conjugation pathway</keyword>
<accession>A0A2Z6NLA2</accession>
<dbReference type="GO" id="GO:0043161">
    <property type="term" value="P:proteasome-mediated ubiquitin-dependent protein catabolic process"/>
    <property type="evidence" value="ECO:0007669"/>
    <property type="project" value="TreeGrafter"/>
</dbReference>
<evidence type="ECO:0000313" key="8">
    <source>
        <dbReference type="Proteomes" id="UP000242715"/>
    </source>
</evidence>
<feature type="repeat" description="WD" evidence="6">
    <location>
        <begin position="131"/>
        <end position="173"/>
    </location>
</feature>
<evidence type="ECO:0000313" key="7">
    <source>
        <dbReference type="EMBL" id="GAU37382.1"/>
    </source>
</evidence>
<dbReference type="EMBL" id="DF973669">
    <property type="protein sequence ID" value="GAU37382.1"/>
    <property type="molecule type" value="Genomic_DNA"/>
</dbReference>
<sequence>MDFRKPKSLLHCIASRELNSYPVRIRPETVFDEIGVINAQRISDADLSYVPCALSFSKTLKHSYDLAVADDDGYVTLFNTRRRSTIGEWRTHEDTVFDVCWLKEDTRIVTASCDETMKVWDVERKMCLRELWDHEDRVETICSHPTNDDIIVSGSKDGSFRLWDLRCNSITVVGNAHPYHKYGQVEAMRITSVLWLKDQVSIATGGSKDSVPKIWDIRCLDRDVSPIGPLPQPAGQQRLEGITSLSQDDRGVLLSASCKDNRIYLYNTLQLERGPLRSYEGGSLSSYMKAAISPDALNIASGSDEGNIYISKVNKPHEQPTILLPSDEENVSLVDWSFSEFGKLATAGEHIVRIWDQNHPVME</sequence>
<evidence type="ECO:0000256" key="3">
    <source>
        <dbReference type="ARBA" id="ARBA00022737"/>
    </source>
</evidence>
<dbReference type="PROSITE" id="PS00678">
    <property type="entry name" value="WD_REPEATS_1"/>
    <property type="match status" value="1"/>
</dbReference>
<dbReference type="PANTHER" id="PTHR22852:SF0">
    <property type="entry name" value="DENTICLELESS PROTEIN HOMOLOG"/>
    <property type="match status" value="1"/>
</dbReference>
<name>A0A2Z6NLA2_TRISU</name>
<protein>
    <submittedName>
        <fullName evidence="7">Uncharacterized protein</fullName>
    </submittedName>
</protein>
<keyword evidence="3" id="KW-0677">Repeat</keyword>
<evidence type="ECO:0000256" key="4">
    <source>
        <dbReference type="ARBA" id="ARBA00022786"/>
    </source>
</evidence>
<gene>
    <name evidence="7" type="ORF">TSUD_22560</name>
</gene>
<dbReference type="SMART" id="SM00320">
    <property type="entry name" value="WD40"/>
    <property type="match status" value="6"/>
</dbReference>
<evidence type="ECO:0000256" key="1">
    <source>
        <dbReference type="ARBA" id="ARBA00004906"/>
    </source>
</evidence>
<dbReference type="InterPro" id="IPR036322">
    <property type="entry name" value="WD40_repeat_dom_sf"/>
</dbReference>
<dbReference type="GO" id="GO:0005634">
    <property type="term" value="C:nucleus"/>
    <property type="evidence" value="ECO:0007669"/>
    <property type="project" value="TreeGrafter"/>
</dbReference>
<dbReference type="PROSITE" id="PS50082">
    <property type="entry name" value="WD_REPEATS_2"/>
    <property type="match status" value="2"/>
</dbReference>
<keyword evidence="2 6" id="KW-0853">WD repeat</keyword>
<evidence type="ECO:0000256" key="5">
    <source>
        <dbReference type="ARBA" id="ARBA00038344"/>
    </source>
</evidence>
<dbReference type="Gene3D" id="2.130.10.10">
    <property type="entry name" value="YVTN repeat-like/Quinoprotein amine dehydrogenase"/>
    <property type="match status" value="2"/>
</dbReference>
<comment type="pathway">
    <text evidence="1">Protein modification; protein ubiquitination.</text>
</comment>
<dbReference type="PROSITE" id="PS50294">
    <property type="entry name" value="WD_REPEATS_REGION"/>
    <property type="match status" value="2"/>
</dbReference>
<feature type="repeat" description="WD" evidence="6">
    <location>
        <begin position="89"/>
        <end position="130"/>
    </location>
</feature>
<dbReference type="Proteomes" id="UP000242715">
    <property type="component" value="Unassembled WGS sequence"/>
</dbReference>
<dbReference type="InterPro" id="IPR015943">
    <property type="entry name" value="WD40/YVTN_repeat-like_dom_sf"/>
</dbReference>
<dbReference type="InterPro" id="IPR051865">
    <property type="entry name" value="WD-repeat_CDT2_adapter"/>
</dbReference>
<dbReference type="GO" id="GO:0030674">
    <property type="term" value="F:protein-macromolecule adaptor activity"/>
    <property type="evidence" value="ECO:0007669"/>
    <property type="project" value="TreeGrafter"/>
</dbReference>
<evidence type="ECO:0000256" key="6">
    <source>
        <dbReference type="PROSITE-ProRule" id="PRU00221"/>
    </source>
</evidence>
<dbReference type="PRINTS" id="PR00320">
    <property type="entry name" value="GPROTEINBRPT"/>
</dbReference>
<dbReference type="AlphaFoldDB" id="A0A2Z6NLA2"/>
<dbReference type="OrthoDB" id="2096344at2759"/>
<dbReference type="InterPro" id="IPR020472">
    <property type="entry name" value="WD40_PAC1"/>
</dbReference>
<dbReference type="Pfam" id="PF00400">
    <property type="entry name" value="WD40"/>
    <property type="match status" value="2"/>
</dbReference>
<dbReference type="InterPro" id="IPR001680">
    <property type="entry name" value="WD40_rpt"/>
</dbReference>
<evidence type="ECO:0000256" key="2">
    <source>
        <dbReference type="ARBA" id="ARBA00022574"/>
    </source>
</evidence>